<dbReference type="AlphaFoldDB" id="D3AXL0"/>
<dbReference type="Proteomes" id="UP000001396">
    <property type="component" value="Unassembled WGS sequence"/>
</dbReference>
<dbReference type="GeneID" id="31356372"/>
<keyword evidence="2" id="KW-1185">Reference proteome</keyword>
<evidence type="ECO:0000313" key="1">
    <source>
        <dbReference type="EMBL" id="EFA86279.1"/>
    </source>
</evidence>
<proteinExistence type="predicted"/>
<dbReference type="RefSeq" id="XP_020438384.1">
    <property type="nucleotide sequence ID" value="XM_020571861.1"/>
</dbReference>
<dbReference type="InParanoid" id="D3AXL0"/>
<reference evidence="1 2" key="1">
    <citation type="journal article" date="2011" name="Genome Res.">
        <title>Phylogeny-wide analysis of social amoeba genomes highlights ancient origins for complex intercellular communication.</title>
        <authorList>
            <person name="Heidel A.J."/>
            <person name="Lawal H.M."/>
            <person name="Felder M."/>
            <person name="Schilde C."/>
            <person name="Helps N.R."/>
            <person name="Tunggal B."/>
            <person name="Rivero F."/>
            <person name="John U."/>
            <person name="Schleicher M."/>
            <person name="Eichinger L."/>
            <person name="Platzer M."/>
            <person name="Noegel A.A."/>
            <person name="Schaap P."/>
            <person name="Gloeckner G."/>
        </authorList>
    </citation>
    <scope>NUCLEOTIDE SEQUENCE [LARGE SCALE GENOMIC DNA]</scope>
    <source>
        <strain evidence="2">ATCC 26659 / Pp 5 / PN500</strain>
    </source>
</reference>
<protein>
    <submittedName>
        <fullName evidence="1">Uncharacterized protein</fullName>
    </submittedName>
</protein>
<name>D3AXL0_HETP5</name>
<dbReference type="EMBL" id="ADBJ01000003">
    <property type="protein sequence ID" value="EFA86279.1"/>
    <property type="molecule type" value="Genomic_DNA"/>
</dbReference>
<gene>
    <name evidence="1" type="ORF">PPL_00841</name>
</gene>
<organism evidence="1 2">
    <name type="scientific">Heterostelium pallidum (strain ATCC 26659 / Pp 5 / PN500)</name>
    <name type="common">Cellular slime mold</name>
    <name type="synonym">Polysphondylium pallidum</name>
    <dbReference type="NCBI Taxonomy" id="670386"/>
    <lineage>
        <taxon>Eukaryota</taxon>
        <taxon>Amoebozoa</taxon>
        <taxon>Evosea</taxon>
        <taxon>Eumycetozoa</taxon>
        <taxon>Dictyostelia</taxon>
        <taxon>Acytosteliales</taxon>
        <taxon>Acytosteliaceae</taxon>
        <taxon>Heterostelium</taxon>
    </lineage>
</organism>
<evidence type="ECO:0000313" key="2">
    <source>
        <dbReference type="Proteomes" id="UP000001396"/>
    </source>
</evidence>
<accession>D3AXL0</accession>
<sequence length="64" mass="7226">MTSTFFWMGELLNELDKDEIIFADKGYQGVSVEVITPIKGKILSSESETLNVYLSSIRQIDLIV</sequence>
<comment type="caution">
    <text evidence="1">The sequence shown here is derived from an EMBL/GenBank/DDBJ whole genome shotgun (WGS) entry which is preliminary data.</text>
</comment>